<dbReference type="STRING" id="225164.V4B209"/>
<dbReference type="PANTHER" id="PTHR24416:SF566">
    <property type="entry name" value="EPIDERMAL GROWTH FACTOR RECEPTOR"/>
    <property type="match status" value="1"/>
</dbReference>
<dbReference type="SUPFAM" id="SSF56112">
    <property type="entry name" value="Protein kinase-like (PK-like)"/>
    <property type="match status" value="1"/>
</dbReference>
<protein>
    <recommendedName>
        <fullName evidence="2">receptor protein-tyrosine kinase</fullName>
        <ecNumber evidence="2">2.7.10.1</ecNumber>
    </recommendedName>
</protein>
<keyword evidence="9 18" id="KW-1133">Transmembrane helix</keyword>
<dbReference type="PROSITE" id="PS00107">
    <property type="entry name" value="PROTEIN_KINASE_ATP"/>
    <property type="match status" value="1"/>
</dbReference>
<dbReference type="Gene3D" id="1.10.510.10">
    <property type="entry name" value="Transferase(Phosphotransferase) domain 1"/>
    <property type="match status" value="1"/>
</dbReference>
<evidence type="ECO:0000256" key="18">
    <source>
        <dbReference type="SAM" id="Phobius"/>
    </source>
</evidence>
<feature type="binding site" evidence="16 17">
    <location>
        <position position="883"/>
    </location>
    <ligand>
        <name>ATP</name>
        <dbReference type="ChEBI" id="CHEBI:30616"/>
    </ligand>
</feature>
<dbReference type="AlphaFoldDB" id="V4B209"/>
<dbReference type="InterPro" id="IPR032778">
    <property type="entry name" value="GF_recep_IV"/>
</dbReference>
<dbReference type="SUPFAM" id="SSF52058">
    <property type="entry name" value="L domain-like"/>
    <property type="match status" value="2"/>
</dbReference>
<dbReference type="SMART" id="SM00219">
    <property type="entry name" value="TyrKc"/>
    <property type="match status" value="1"/>
</dbReference>
<gene>
    <name evidence="20" type="ORF">LOTGIDRAFT_139618</name>
</gene>
<dbReference type="HOGENOM" id="CLU_003384_5_1_1"/>
<dbReference type="GO" id="GO:0038127">
    <property type="term" value="P:ERBB signaling pathway"/>
    <property type="evidence" value="ECO:0007669"/>
    <property type="project" value="UniProtKB-ARBA"/>
</dbReference>
<dbReference type="InterPro" id="IPR000719">
    <property type="entry name" value="Prot_kinase_dom"/>
</dbReference>
<evidence type="ECO:0000256" key="11">
    <source>
        <dbReference type="ARBA" id="ARBA00023137"/>
    </source>
</evidence>
<accession>V4B209</accession>
<dbReference type="Pfam" id="PF01030">
    <property type="entry name" value="Recep_L_domain"/>
    <property type="match status" value="2"/>
</dbReference>
<comment type="catalytic activity">
    <reaction evidence="14">
        <text>L-tyrosyl-[protein] + ATP = O-phospho-L-tyrosyl-[protein] + ADP + H(+)</text>
        <dbReference type="Rhea" id="RHEA:10596"/>
        <dbReference type="Rhea" id="RHEA-COMP:10136"/>
        <dbReference type="Rhea" id="RHEA-COMP:20101"/>
        <dbReference type="ChEBI" id="CHEBI:15378"/>
        <dbReference type="ChEBI" id="CHEBI:30616"/>
        <dbReference type="ChEBI" id="CHEBI:46858"/>
        <dbReference type="ChEBI" id="CHEBI:61978"/>
        <dbReference type="ChEBI" id="CHEBI:456216"/>
        <dbReference type="EC" id="2.7.10.1"/>
    </reaction>
</comment>
<dbReference type="Gene3D" id="3.30.200.20">
    <property type="entry name" value="Phosphorylase Kinase, domain 1"/>
    <property type="match status" value="1"/>
</dbReference>
<dbReference type="PROSITE" id="PS50011">
    <property type="entry name" value="PROTEIN_KINASE_DOM"/>
    <property type="match status" value="1"/>
</dbReference>
<dbReference type="FunFam" id="3.30.200.20:FF:000422">
    <property type="entry name" value="Receptor protein-tyrosine kinase"/>
    <property type="match status" value="1"/>
</dbReference>
<dbReference type="FunFam" id="2.10.220.10:FF:000001">
    <property type="entry name" value="Receptor protein-tyrosine kinase"/>
    <property type="match status" value="1"/>
</dbReference>
<dbReference type="GO" id="GO:0004714">
    <property type="term" value="F:transmembrane receptor protein tyrosine kinase activity"/>
    <property type="evidence" value="ECO:0007669"/>
    <property type="project" value="UniProtKB-EC"/>
</dbReference>
<evidence type="ECO:0000256" key="6">
    <source>
        <dbReference type="ARBA" id="ARBA00022741"/>
    </source>
</evidence>
<dbReference type="GO" id="GO:0009925">
    <property type="term" value="C:basal plasma membrane"/>
    <property type="evidence" value="ECO:0007669"/>
    <property type="project" value="TreeGrafter"/>
</dbReference>
<keyword evidence="10 18" id="KW-0472">Membrane</keyword>
<dbReference type="GO" id="GO:0043066">
    <property type="term" value="P:negative regulation of apoptotic process"/>
    <property type="evidence" value="ECO:0007669"/>
    <property type="project" value="TreeGrafter"/>
</dbReference>
<organism evidence="20 21">
    <name type="scientific">Lottia gigantea</name>
    <name type="common">Giant owl limpet</name>
    <dbReference type="NCBI Taxonomy" id="225164"/>
    <lineage>
        <taxon>Eukaryota</taxon>
        <taxon>Metazoa</taxon>
        <taxon>Spiralia</taxon>
        <taxon>Lophotrochozoa</taxon>
        <taxon>Mollusca</taxon>
        <taxon>Gastropoda</taxon>
        <taxon>Patellogastropoda</taxon>
        <taxon>Lottioidea</taxon>
        <taxon>Lottiidae</taxon>
        <taxon>Lottia</taxon>
    </lineage>
</organism>
<keyword evidence="5 18" id="KW-0812">Transmembrane</keyword>
<keyword evidence="8 16" id="KW-0067">ATP-binding</keyword>
<dbReference type="Pfam" id="PF00757">
    <property type="entry name" value="Furin-like"/>
    <property type="match status" value="1"/>
</dbReference>
<dbReference type="Pfam" id="PF14843">
    <property type="entry name" value="GF_recep_IV"/>
    <property type="match status" value="2"/>
</dbReference>
<feature type="domain" description="Protein kinase" evidence="19">
    <location>
        <begin position="850"/>
        <end position="1115"/>
    </location>
</feature>
<dbReference type="PIRSF" id="PIRSF000619">
    <property type="entry name" value="TyrPK_EGF-R"/>
    <property type="match status" value="1"/>
</dbReference>
<dbReference type="InterPro" id="IPR020635">
    <property type="entry name" value="Tyr_kinase_cat_dom"/>
</dbReference>
<keyword evidence="12" id="KW-0675">Receptor</keyword>
<reference evidence="20 21" key="1">
    <citation type="journal article" date="2013" name="Nature">
        <title>Insights into bilaterian evolution from three spiralian genomes.</title>
        <authorList>
            <person name="Simakov O."/>
            <person name="Marletaz F."/>
            <person name="Cho S.J."/>
            <person name="Edsinger-Gonzales E."/>
            <person name="Havlak P."/>
            <person name="Hellsten U."/>
            <person name="Kuo D.H."/>
            <person name="Larsson T."/>
            <person name="Lv J."/>
            <person name="Arendt D."/>
            <person name="Savage R."/>
            <person name="Osoegawa K."/>
            <person name="de Jong P."/>
            <person name="Grimwood J."/>
            <person name="Chapman J.A."/>
            <person name="Shapiro H."/>
            <person name="Aerts A."/>
            <person name="Otillar R.P."/>
            <person name="Terry A.Y."/>
            <person name="Boore J.L."/>
            <person name="Grigoriev I.V."/>
            <person name="Lindberg D.R."/>
            <person name="Seaver E.C."/>
            <person name="Weisblat D.A."/>
            <person name="Putnam N.H."/>
            <person name="Rokhsar D.S."/>
        </authorList>
    </citation>
    <scope>NUCLEOTIDE SEQUENCE [LARGE SCALE GENOMIC DNA]</scope>
</reference>
<dbReference type="PANTHER" id="PTHR24416">
    <property type="entry name" value="TYROSINE-PROTEIN KINASE RECEPTOR"/>
    <property type="match status" value="1"/>
</dbReference>
<dbReference type="InterPro" id="IPR016245">
    <property type="entry name" value="Tyr_kinase_EGF/ERB/XmrK_rcpt"/>
</dbReference>
<dbReference type="InterPro" id="IPR036941">
    <property type="entry name" value="Rcpt_L-dom_sf"/>
</dbReference>
<evidence type="ECO:0000256" key="8">
    <source>
        <dbReference type="ARBA" id="ARBA00022840"/>
    </source>
</evidence>
<dbReference type="OMA" id="ACMNQEA"/>
<dbReference type="Gene3D" id="3.80.20.20">
    <property type="entry name" value="Receptor L-domain"/>
    <property type="match status" value="2"/>
</dbReference>
<dbReference type="KEGG" id="lgi:LOTGIDRAFT_139618"/>
<evidence type="ECO:0000256" key="1">
    <source>
        <dbReference type="ARBA" id="ARBA00004479"/>
    </source>
</evidence>
<evidence type="ECO:0000313" key="20">
    <source>
        <dbReference type="EMBL" id="ESP01521.1"/>
    </source>
</evidence>
<keyword evidence="11" id="KW-0829">Tyrosine-protein kinase</keyword>
<keyword evidence="13" id="KW-0325">Glycoprotein</keyword>
<dbReference type="SMART" id="SM00261">
    <property type="entry name" value="FU"/>
    <property type="match status" value="7"/>
</dbReference>
<dbReference type="CDD" id="cd00064">
    <property type="entry name" value="FU"/>
    <property type="match status" value="4"/>
</dbReference>
<evidence type="ECO:0000256" key="3">
    <source>
        <dbReference type="ARBA" id="ARBA00022553"/>
    </source>
</evidence>
<dbReference type="InterPro" id="IPR006212">
    <property type="entry name" value="Furin_repeat"/>
</dbReference>
<dbReference type="GO" id="GO:0009966">
    <property type="term" value="P:regulation of signal transduction"/>
    <property type="evidence" value="ECO:0007669"/>
    <property type="project" value="UniProtKB-ARBA"/>
</dbReference>
<dbReference type="SUPFAM" id="SSF57184">
    <property type="entry name" value="Growth factor receptor domain"/>
    <property type="match status" value="3"/>
</dbReference>
<dbReference type="InterPro" id="IPR008266">
    <property type="entry name" value="Tyr_kinase_AS"/>
</dbReference>
<evidence type="ECO:0000256" key="9">
    <source>
        <dbReference type="ARBA" id="ARBA00022989"/>
    </source>
</evidence>
<evidence type="ECO:0000256" key="5">
    <source>
        <dbReference type="ARBA" id="ARBA00022692"/>
    </source>
</evidence>
<dbReference type="PRINTS" id="PR00109">
    <property type="entry name" value="TYRKINASE"/>
</dbReference>
<dbReference type="GO" id="GO:0043235">
    <property type="term" value="C:receptor complex"/>
    <property type="evidence" value="ECO:0007669"/>
    <property type="project" value="TreeGrafter"/>
</dbReference>
<dbReference type="OrthoDB" id="6219513at2759"/>
<dbReference type="CTD" id="20234210"/>
<dbReference type="Gene3D" id="2.10.220.10">
    <property type="entry name" value="Hormone Receptor, Insulin-like Growth Factor Receptor 1, Chain A, domain 2"/>
    <property type="match status" value="3"/>
</dbReference>
<dbReference type="InterPro" id="IPR011009">
    <property type="entry name" value="Kinase-like_dom_sf"/>
</dbReference>
<dbReference type="InterPro" id="IPR050122">
    <property type="entry name" value="RTK"/>
</dbReference>
<evidence type="ECO:0000256" key="12">
    <source>
        <dbReference type="ARBA" id="ARBA00023170"/>
    </source>
</evidence>
<evidence type="ECO:0000256" key="17">
    <source>
        <dbReference type="PROSITE-ProRule" id="PRU10141"/>
    </source>
</evidence>
<dbReference type="InterPro" id="IPR000494">
    <property type="entry name" value="Rcpt_L-dom"/>
</dbReference>
<dbReference type="EMBL" id="KB200484">
    <property type="protein sequence ID" value="ESP01521.1"/>
    <property type="molecule type" value="Genomic_DNA"/>
</dbReference>
<dbReference type="Proteomes" id="UP000030746">
    <property type="component" value="Unassembled WGS sequence"/>
</dbReference>
<evidence type="ECO:0000256" key="10">
    <source>
        <dbReference type="ARBA" id="ARBA00023136"/>
    </source>
</evidence>
<evidence type="ECO:0000256" key="15">
    <source>
        <dbReference type="PIRSR" id="PIRSR000619-1"/>
    </source>
</evidence>
<dbReference type="FunFam" id="1.10.510.10:FF:000027">
    <property type="entry name" value="Receptor protein-tyrosine kinase"/>
    <property type="match status" value="1"/>
</dbReference>
<dbReference type="InterPro" id="IPR006211">
    <property type="entry name" value="Furin-like_Cys-rich_dom"/>
</dbReference>
<dbReference type="InterPro" id="IPR001245">
    <property type="entry name" value="Ser-Thr/Tyr_kinase_cat_dom"/>
</dbReference>
<evidence type="ECO:0000313" key="21">
    <source>
        <dbReference type="Proteomes" id="UP000030746"/>
    </source>
</evidence>
<evidence type="ECO:0000256" key="2">
    <source>
        <dbReference type="ARBA" id="ARBA00011902"/>
    </source>
</evidence>
<dbReference type="EC" id="2.7.10.1" evidence="2"/>
<dbReference type="GO" id="GO:0008284">
    <property type="term" value="P:positive regulation of cell population proliferation"/>
    <property type="evidence" value="ECO:0007669"/>
    <property type="project" value="TreeGrafter"/>
</dbReference>
<name>V4B209_LOTGI</name>
<keyword evidence="4" id="KW-0808">Transferase</keyword>
<feature type="transmembrane region" description="Helical" evidence="18">
    <location>
        <begin position="779"/>
        <end position="804"/>
    </location>
</feature>
<feature type="active site" description="Proton acceptor" evidence="15">
    <location>
        <position position="975"/>
    </location>
</feature>
<dbReference type="InterPro" id="IPR017441">
    <property type="entry name" value="Protein_kinase_ATP_BS"/>
</dbReference>
<dbReference type="GO" id="GO:0005524">
    <property type="term" value="F:ATP binding"/>
    <property type="evidence" value="ECO:0007669"/>
    <property type="project" value="UniProtKB-UniRule"/>
</dbReference>
<dbReference type="RefSeq" id="XP_009047765.1">
    <property type="nucleotide sequence ID" value="XM_009049517.1"/>
</dbReference>
<evidence type="ECO:0000256" key="4">
    <source>
        <dbReference type="ARBA" id="ARBA00022679"/>
    </source>
</evidence>
<evidence type="ECO:0000259" key="19">
    <source>
        <dbReference type="PROSITE" id="PS50011"/>
    </source>
</evidence>
<keyword evidence="7" id="KW-0418">Kinase</keyword>
<dbReference type="InterPro" id="IPR009030">
    <property type="entry name" value="Growth_fac_rcpt_cys_sf"/>
</dbReference>
<feature type="non-terminal residue" evidence="20">
    <location>
        <position position="1"/>
    </location>
</feature>
<keyword evidence="21" id="KW-1185">Reference proteome</keyword>
<evidence type="ECO:0000256" key="16">
    <source>
        <dbReference type="PIRSR" id="PIRSR000619-2"/>
    </source>
</evidence>
<evidence type="ECO:0000256" key="14">
    <source>
        <dbReference type="ARBA" id="ARBA00051243"/>
    </source>
</evidence>
<dbReference type="GO" id="GO:0022008">
    <property type="term" value="P:neurogenesis"/>
    <property type="evidence" value="ECO:0007669"/>
    <property type="project" value="TreeGrafter"/>
</dbReference>
<comment type="subcellular location">
    <subcellularLocation>
        <location evidence="1">Membrane</location>
        <topology evidence="1">Single-pass type I membrane protein</topology>
    </subcellularLocation>
</comment>
<dbReference type="Pfam" id="PF07714">
    <property type="entry name" value="PK_Tyr_Ser-Thr"/>
    <property type="match status" value="1"/>
</dbReference>
<evidence type="ECO:0000256" key="7">
    <source>
        <dbReference type="ARBA" id="ARBA00022777"/>
    </source>
</evidence>
<keyword evidence="3" id="KW-0597">Phosphoprotein</keyword>
<dbReference type="GeneID" id="20234210"/>
<evidence type="ECO:0000256" key="13">
    <source>
        <dbReference type="ARBA" id="ARBA00023180"/>
    </source>
</evidence>
<keyword evidence="6 17" id="KW-0547">Nucleotide-binding</keyword>
<dbReference type="PROSITE" id="PS00109">
    <property type="entry name" value="PROTEIN_KINASE_TYR"/>
    <property type="match status" value="1"/>
</dbReference>
<sequence>CQGEINELTARGDSKFRYKNLRDRYTNCTYIQGSLEIVFLEKVDSVTKYDLSFLRSIKEVTGYVLILSVFADYVPLENLRIIRGRTLYHDKYSLYVALNSHPTAEPGLRELQILRGKVFFKNNNKLCYENTIIWSDINPREEPPVEFHFDSIHEKRQCGECHDSCYQESKQTKACWGEGPDMCQKLSQGEVCHGSCDGRCYGKLPNQCCHPQCAAGCSGPKKTDCLSCRNFNDLGACVEFCPLQEIYDSQKFIKVPNPNARFTYGALCVKECPPGMLNEDGLCVIQCSEGKMEDKNGVCQQCKGPCPRACLGTGPDKFLTAENLERFTDCTRIQGTLKILTPTFSGFQLILMKFDKHNDIPPLHPANLTVFEYVREITGNLIIQSSHEDFKNLSCFKSLEYIYGRETNSELSLSIIMTKLESLELMNLKQIRRGSVMIAGNTQLCYINSINWSKLLSTNQQKTTISHNKNTSLCMAENRVCDPECSLDGCWGPGSEKCLSCKRYRIEEKNVCIKSCAHIELHYEGDNMICKPCHEECHNNCTGPEPSECDSCINVSIIDSTNHTICLAECPEIMYPDKNSVCQKCHKNCANGCTGPMDHVGENGCNSCEVGYRQMKGSSTIKCMPTDTDNCPDGHHMKPVKFDIIDPLAGKRICEPCHRFCKTCTGAGVYYCNLCRYYFQQSTCVEHCHTMSYGNNDTKMCDTCHTECRSGCRGPDSSDCLACKNFKIYTNEETTKFNCTLKCPDDVPFLKVKKVVHYICKYTVIMIICYNSREEKKKMAIIVGPTIAGVVVLGLLILCIAWCCQRQAKAKEKTAKLTARMTGCDEEVPLTPTLAKPDLAQLKLIKENDLRRGGIIGSGAFGTVYKGFWIPEGENIKIPVAIKVLQEGTSPNQNKELLEEARVMTSVEHPCCVRILAVCMTAQMMLITQLMPLGCLLDYVRKNKDHIGSKVLLNWCTQIARGMVYLEERGIVHRDLAARNVLLHNTQNTQQVKITDFGLAKLLDYDEEVYQAAGGKMPIKWLALECIQHRIFTHKSDVWSYGVTVWELMTYGLKPYDSIRARDVPDLLEKGERLPQPHCCTIDVYMIMIKLIHLNVQNYPNLVLKFLKGTGAPFFFDQSSAKPISNSGDKLMRLPSESYDKHDLMRSLSVVNDGGPEEVVEADDYLQPHPNSDDSIDNNNGQAKVDNSHQTFFLDSVNSFELGVMNYDRNSRKVPLNLPVDEDDYLQPKSHNPAAYMDLSDKGNIDLKGWGFGTRVSGVWD</sequence>
<proteinExistence type="predicted"/>